<evidence type="ECO:0000313" key="3">
    <source>
        <dbReference type="Proteomes" id="UP000663193"/>
    </source>
</evidence>
<dbReference type="VEuPathDB" id="FungiDB:JI435_409480"/>
<evidence type="ECO:0000313" key="2">
    <source>
        <dbReference type="EMBL" id="QRC96701.1"/>
    </source>
</evidence>
<organism evidence="2 3">
    <name type="scientific">Phaeosphaeria nodorum (strain SN15 / ATCC MYA-4574 / FGSC 10173)</name>
    <name type="common">Glume blotch fungus</name>
    <name type="synonym">Parastagonospora nodorum</name>
    <dbReference type="NCBI Taxonomy" id="321614"/>
    <lineage>
        <taxon>Eukaryota</taxon>
        <taxon>Fungi</taxon>
        <taxon>Dikarya</taxon>
        <taxon>Ascomycota</taxon>
        <taxon>Pezizomycotina</taxon>
        <taxon>Dothideomycetes</taxon>
        <taxon>Pleosporomycetidae</taxon>
        <taxon>Pleosporales</taxon>
        <taxon>Pleosporineae</taxon>
        <taxon>Phaeosphaeriaceae</taxon>
        <taxon>Parastagonospora</taxon>
    </lineage>
</organism>
<gene>
    <name evidence="2" type="ORF">JI435_409480</name>
</gene>
<sequence>MLPGTQSRITEETPLGLEMIHTPNGSSHDDQLPYSWKLLPTSSVYVVSPSQ</sequence>
<accession>A0A7U2F0Z0</accession>
<proteinExistence type="predicted"/>
<dbReference type="EMBL" id="CP069028">
    <property type="protein sequence ID" value="QRC96701.1"/>
    <property type="molecule type" value="Genomic_DNA"/>
</dbReference>
<evidence type="ECO:0000256" key="1">
    <source>
        <dbReference type="SAM" id="MobiDB-lite"/>
    </source>
</evidence>
<protein>
    <submittedName>
        <fullName evidence="2">Uncharacterized protein</fullName>
    </submittedName>
</protein>
<name>A0A7U2F0Z0_PHANO</name>
<reference evidence="3" key="1">
    <citation type="journal article" date="2021" name="BMC Genomics">
        <title>Chromosome-level genome assembly and manually-curated proteome of model necrotroph Parastagonospora nodorum Sn15 reveals a genome-wide trove of candidate effector homologs, and redundancy of virulence-related functions within an accessory chromosome.</title>
        <authorList>
            <person name="Bertazzoni S."/>
            <person name="Jones D.A.B."/>
            <person name="Phan H.T."/>
            <person name="Tan K.-C."/>
            <person name="Hane J.K."/>
        </authorList>
    </citation>
    <scope>NUCLEOTIDE SEQUENCE [LARGE SCALE GENOMIC DNA]</scope>
    <source>
        <strain evidence="3">SN15 / ATCC MYA-4574 / FGSC 10173)</strain>
    </source>
</reference>
<dbReference type="Proteomes" id="UP000663193">
    <property type="component" value="Chromosome 6"/>
</dbReference>
<keyword evidence="3" id="KW-1185">Reference proteome</keyword>
<feature type="region of interest" description="Disordered" evidence="1">
    <location>
        <begin position="1"/>
        <end position="29"/>
    </location>
</feature>
<dbReference type="AlphaFoldDB" id="A0A7U2F0Z0"/>